<accession>A0AAV5MPA7</accession>
<comment type="caution">
    <text evidence="1">The sequence shown here is derived from an EMBL/GenBank/DDBJ whole genome shotgun (WGS) entry which is preliminary data.</text>
</comment>
<evidence type="ECO:0000313" key="1">
    <source>
        <dbReference type="EMBL" id="GKV51362.1"/>
    </source>
</evidence>
<dbReference type="EMBL" id="BPVZ01000491">
    <property type="protein sequence ID" value="GKV51362.1"/>
    <property type="molecule type" value="Genomic_DNA"/>
</dbReference>
<proteinExistence type="predicted"/>
<sequence length="139" mass="16170">MGSVAFHAVWQFLSEECCVWKRGWNATDENYRLQLEEIPVDGEGRGVVGFWDMVGTMLTRRRSYVLVMEKTLASVWRPIRGMHVQDGPWHFDKNMVVTWEVMGDEVPRRDMLGRIPFWIIYGGSSCHLSAATARMIRYL</sequence>
<organism evidence="1 2">
    <name type="scientific">Rubroshorea leprosula</name>
    <dbReference type="NCBI Taxonomy" id="152421"/>
    <lineage>
        <taxon>Eukaryota</taxon>
        <taxon>Viridiplantae</taxon>
        <taxon>Streptophyta</taxon>
        <taxon>Embryophyta</taxon>
        <taxon>Tracheophyta</taxon>
        <taxon>Spermatophyta</taxon>
        <taxon>Magnoliopsida</taxon>
        <taxon>eudicotyledons</taxon>
        <taxon>Gunneridae</taxon>
        <taxon>Pentapetalae</taxon>
        <taxon>rosids</taxon>
        <taxon>malvids</taxon>
        <taxon>Malvales</taxon>
        <taxon>Dipterocarpaceae</taxon>
        <taxon>Rubroshorea</taxon>
    </lineage>
</organism>
<reference evidence="1 2" key="1">
    <citation type="journal article" date="2021" name="Commun. Biol.">
        <title>The genome of Shorea leprosula (Dipterocarpaceae) highlights the ecological relevance of drought in aseasonal tropical rainforests.</title>
        <authorList>
            <person name="Ng K.K.S."/>
            <person name="Kobayashi M.J."/>
            <person name="Fawcett J.A."/>
            <person name="Hatakeyama M."/>
            <person name="Paape T."/>
            <person name="Ng C.H."/>
            <person name="Ang C.C."/>
            <person name="Tnah L.H."/>
            <person name="Lee C.T."/>
            <person name="Nishiyama T."/>
            <person name="Sese J."/>
            <person name="O'Brien M.J."/>
            <person name="Copetti D."/>
            <person name="Mohd Noor M.I."/>
            <person name="Ong R.C."/>
            <person name="Putra M."/>
            <person name="Sireger I.Z."/>
            <person name="Indrioko S."/>
            <person name="Kosugi Y."/>
            <person name="Izuno A."/>
            <person name="Isagi Y."/>
            <person name="Lee S.L."/>
            <person name="Shimizu K.K."/>
        </authorList>
    </citation>
    <scope>NUCLEOTIDE SEQUENCE [LARGE SCALE GENOMIC DNA]</scope>
    <source>
        <strain evidence="1">214</strain>
    </source>
</reference>
<dbReference type="Proteomes" id="UP001054252">
    <property type="component" value="Unassembled WGS sequence"/>
</dbReference>
<evidence type="ECO:0000313" key="2">
    <source>
        <dbReference type="Proteomes" id="UP001054252"/>
    </source>
</evidence>
<protein>
    <submittedName>
        <fullName evidence="1">Uncharacterized protein</fullName>
    </submittedName>
</protein>
<dbReference type="AlphaFoldDB" id="A0AAV5MPA7"/>
<name>A0AAV5MPA7_9ROSI</name>
<keyword evidence="2" id="KW-1185">Reference proteome</keyword>
<gene>
    <name evidence="1" type="ORF">SLEP1_g58029</name>
</gene>